<name>A0ABU3CPB6_9FLAO</name>
<gene>
    <name evidence="6" type="ORF">RM545_16015</name>
</gene>
<dbReference type="RefSeq" id="WP_311496298.1">
    <property type="nucleotide sequence ID" value="NZ_JAVRHO010000032.1"/>
</dbReference>
<comment type="caution">
    <text evidence="6">The sequence shown here is derived from an EMBL/GenBank/DDBJ whole genome shotgun (WGS) entry which is preliminary data.</text>
</comment>
<reference evidence="6 7" key="1">
    <citation type="submission" date="2023-09" db="EMBL/GenBank/DDBJ databases">
        <authorList>
            <person name="Rey-Velasco X."/>
        </authorList>
    </citation>
    <scope>NUCLEOTIDE SEQUENCE [LARGE SCALE GENOMIC DNA]</scope>
    <source>
        <strain evidence="6 7">F260</strain>
    </source>
</reference>
<feature type="transmembrane region" description="Helical" evidence="5">
    <location>
        <begin position="6"/>
        <end position="23"/>
    </location>
</feature>
<dbReference type="Proteomes" id="UP001245285">
    <property type="component" value="Unassembled WGS sequence"/>
</dbReference>
<dbReference type="InterPro" id="IPR009722">
    <property type="entry name" value="YjiK/CarP"/>
</dbReference>
<evidence type="ECO:0000313" key="6">
    <source>
        <dbReference type="EMBL" id="MDT0648200.1"/>
    </source>
</evidence>
<dbReference type="EMBL" id="JAVRHO010000032">
    <property type="protein sequence ID" value="MDT0648200.1"/>
    <property type="molecule type" value="Genomic_DNA"/>
</dbReference>
<evidence type="ECO:0000313" key="7">
    <source>
        <dbReference type="Proteomes" id="UP001245285"/>
    </source>
</evidence>
<keyword evidence="5" id="KW-1133">Transmembrane helix</keyword>
<dbReference type="Gene3D" id="2.120.10.30">
    <property type="entry name" value="TolB, C-terminal domain"/>
    <property type="match status" value="1"/>
</dbReference>
<evidence type="ECO:0000256" key="4">
    <source>
        <dbReference type="ARBA" id="ARBA00023136"/>
    </source>
</evidence>
<keyword evidence="3" id="KW-1003">Cell membrane</keyword>
<organism evidence="6 7">
    <name type="scientific">Autumnicola lenta</name>
    <dbReference type="NCBI Taxonomy" id="3075593"/>
    <lineage>
        <taxon>Bacteria</taxon>
        <taxon>Pseudomonadati</taxon>
        <taxon>Bacteroidota</taxon>
        <taxon>Flavobacteriia</taxon>
        <taxon>Flavobacteriales</taxon>
        <taxon>Flavobacteriaceae</taxon>
        <taxon>Autumnicola</taxon>
    </lineage>
</organism>
<dbReference type="InterPro" id="IPR015943">
    <property type="entry name" value="WD40/YVTN_repeat-like_dom_sf"/>
</dbReference>
<sequence length="283" mass="32226">MYKIVFWIIAAIVAVGGLLYFVFKDTAYMSFDDSQKTYQIEQQWDLPGELDEISGLSWVENNRIACIQDEDGIIFIYDLSSSKIVSKLRFSGAGDFEAVAVYGTDAYAMRSDGRIFHIRNYKEKNPVVNEYQTPLDQEDVEGMGLDAENNRLLLTIKDTDRQNPAAKGVFSFDLEALKMNEEPFFRINPDDSIFDTVKGRGSQRIIRPSEIEIHPVNGDIYILEGHQPKLLIFDSQGNLKKIHLLDPEKFQQPEGLTFNPEGTLYISNESRRAPANILEVQLN</sequence>
<protein>
    <submittedName>
        <fullName evidence="6">SdiA-regulated domain-containing protein</fullName>
    </submittedName>
</protein>
<dbReference type="InterPro" id="IPR011042">
    <property type="entry name" value="6-blade_b-propeller_TolB-like"/>
</dbReference>
<accession>A0ABU3CPB6</accession>
<dbReference type="Gene3D" id="2.130.10.10">
    <property type="entry name" value="YVTN repeat-like/Quinoprotein amine dehydrogenase"/>
    <property type="match status" value="1"/>
</dbReference>
<keyword evidence="4 5" id="KW-0472">Membrane</keyword>
<evidence type="ECO:0000256" key="5">
    <source>
        <dbReference type="SAM" id="Phobius"/>
    </source>
</evidence>
<evidence type="ECO:0000256" key="2">
    <source>
        <dbReference type="ARBA" id="ARBA00009852"/>
    </source>
</evidence>
<keyword evidence="7" id="KW-1185">Reference proteome</keyword>
<evidence type="ECO:0000256" key="1">
    <source>
        <dbReference type="ARBA" id="ARBA00004236"/>
    </source>
</evidence>
<keyword evidence="5" id="KW-0812">Transmembrane</keyword>
<proteinExistence type="inferred from homology"/>
<dbReference type="SUPFAM" id="SSF101898">
    <property type="entry name" value="NHL repeat"/>
    <property type="match status" value="1"/>
</dbReference>
<dbReference type="Pfam" id="PF06977">
    <property type="entry name" value="SdiA-regulated"/>
    <property type="match status" value="1"/>
</dbReference>
<comment type="similarity">
    <text evidence="2">Belongs to the YjiK family.</text>
</comment>
<comment type="subcellular location">
    <subcellularLocation>
        <location evidence="1">Cell membrane</location>
    </subcellularLocation>
</comment>
<evidence type="ECO:0000256" key="3">
    <source>
        <dbReference type="ARBA" id="ARBA00022475"/>
    </source>
</evidence>